<dbReference type="AlphaFoldDB" id="A0A915PWU3"/>
<name>A0A915PWU3_9BILA</name>
<reference evidence="2" key="1">
    <citation type="submission" date="2022-11" db="UniProtKB">
        <authorList>
            <consortium name="WormBaseParasite"/>
        </authorList>
    </citation>
    <scope>IDENTIFICATION</scope>
</reference>
<dbReference type="WBParaSite" id="sdigi.contig311.g7330.t1">
    <property type="protein sequence ID" value="sdigi.contig311.g7330.t1"/>
    <property type="gene ID" value="sdigi.contig311.g7330"/>
</dbReference>
<keyword evidence="1" id="KW-1185">Reference proteome</keyword>
<protein>
    <submittedName>
        <fullName evidence="2">Uncharacterized protein</fullName>
    </submittedName>
</protein>
<evidence type="ECO:0000313" key="2">
    <source>
        <dbReference type="WBParaSite" id="sdigi.contig311.g7330.t1"/>
    </source>
</evidence>
<proteinExistence type="predicted"/>
<evidence type="ECO:0000313" key="1">
    <source>
        <dbReference type="Proteomes" id="UP000887581"/>
    </source>
</evidence>
<accession>A0A915PWU3</accession>
<dbReference type="Proteomes" id="UP000887581">
    <property type="component" value="Unplaced"/>
</dbReference>
<sequence>MSKKCLFLKGDADTCRAKPTLTEFTKKEEEAGEEARLGKDLKLGPPYPNKIIDQNVLGQKIWDKNMLSDSAVIGLY</sequence>
<organism evidence="1 2">
    <name type="scientific">Setaria digitata</name>
    <dbReference type="NCBI Taxonomy" id="48799"/>
    <lineage>
        <taxon>Eukaryota</taxon>
        <taxon>Metazoa</taxon>
        <taxon>Ecdysozoa</taxon>
        <taxon>Nematoda</taxon>
        <taxon>Chromadorea</taxon>
        <taxon>Rhabditida</taxon>
        <taxon>Spirurina</taxon>
        <taxon>Spiruromorpha</taxon>
        <taxon>Filarioidea</taxon>
        <taxon>Setariidae</taxon>
        <taxon>Setaria</taxon>
    </lineage>
</organism>